<dbReference type="Pfam" id="PF01302">
    <property type="entry name" value="CAP_GLY"/>
    <property type="match status" value="1"/>
</dbReference>
<keyword evidence="10" id="KW-0243">Dynein</keyword>
<dbReference type="SMART" id="SM01052">
    <property type="entry name" value="CAP_GLY"/>
    <property type="match status" value="1"/>
</dbReference>
<evidence type="ECO:0000256" key="2">
    <source>
        <dbReference type="ARBA" id="ARBA00004186"/>
    </source>
</evidence>
<evidence type="ECO:0000256" key="8">
    <source>
        <dbReference type="ARBA" id="ARBA00022701"/>
    </source>
</evidence>
<evidence type="ECO:0000256" key="11">
    <source>
        <dbReference type="ARBA" id="ARBA00023054"/>
    </source>
</evidence>
<evidence type="ECO:0000256" key="13">
    <source>
        <dbReference type="ARBA" id="ARBA00023306"/>
    </source>
</evidence>
<feature type="domain" description="CAP-Gly" evidence="16">
    <location>
        <begin position="27"/>
        <end position="69"/>
    </location>
</feature>
<keyword evidence="13" id="KW-0131">Cell cycle</keyword>
<dbReference type="GO" id="GO:0005819">
    <property type="term" value="C:spindle"/>
    <property type="evidence" value="ECO:0007669"/>
    <property type="project" value="UniProtKB-SubCell"/>
</dbReference>
<accession>A0A8J4SPD3</accession>
<evidence type="ECO:0000256" key="14">
    <source>
        <dbReference type="SAM" id="Coils"/>
    </source>
</evidence>
<evidence type="ECO:0000256" key="12">
    <source>
        <dbReference type="ARBA" id="ARBA00023212"/>
    </source>
</evidence>
<dbReference type="OrthoDB" id="2130750at2759"/>
<protein>
    <recommendedName>
        <fullName evidence="5">Dynactin subunit 1</fullName>
    </recommendedName>
</protein>
<evidence type="ECO:0000256" key="3">
    <source>
        <dbReference type="ARBA" id="ARBA00004544"/>
    </source>
</evidence>
<dbReference type="GO" id="GO:0051301">
    <property type="term" value="P:cell division"/>
    <property type="evidence" value="ECO:0007669"/>
    <property type="project" value="UniProtKB-KW"/>
</dbReference>
<comment type="subcellular location">
    <subcellularLocation>
        <location evidence="3">Cytoplasm</location>
        <location evidence="3">Cell cortex</location>
    </subcellularLocation>
    <subcellularLocation>
        <location evidence="1">Cytoplasm</location>
        <location evidence="1">Cytoskeleton</location>
        <location evidence="1">Microtubule organizing center</location>
        <location evidence="1">Centrosome</location>
        <location evidence="1">Centriole</location>
    </subcellularLocation>
    <subcellularLocation>
        <location evidence="2">Cytoplasm</location>
        <location evidence="2">Cytoskeleton</location>
        <location evidence="2">Spindle</location>
    </subcellularLocation>
</comment>
<dbReference type="PROSITE" id="PS00845">
    <property type="entry name" value="CAP_GLY_1"/>
    <property type="match status" value="1"/>
</dbReference>
<feature type="coiled-coil region" evidence="14">
    <location>
        <begin position="1290"/>
        <end position="1317"/>
    </location>
</feature>
<feature type="compositionally biased region" description="Polar residues" evidence="15">
    <location>
        <begin position="114"/>
        <end position="127"/>
    </location>
</feature>
<evidence type="ECO:0000313" key="18">
    <source>
        <dbReference type="Proteomes" id="UP000748531"/>
    </source>
</evidence>
<dbReference type="PANTHER" id="PTHR18916:SF6">
    <property type="entry name" value="DYNACTIN SUBUNIT 1"/>
    <property type="match status" value="1"/>
</dbReference>
<comment type="similarity">
    <text evidence="4">Belongs to the dynactin 150 kDa subunit family.</text>
</comment>
<keyword evidence="18" id="KW-1185">Reference proteome</keyword>
<keyword evidence="11 14" id="KW-0175">Coiled coil</keyword>
<keyword evidence="12" id="KW-0206">Cytoskeleton</keyword>
<evidence type="ECO:0000256" key="7">
    <source>
        <dbReference type="ARBA" id="ARBA00022618"/>
    </source>
</evidence>
<dbReference type="InterPro" id="IPR000938">
    <property type="entry name" value="CAP-Gly_domain"/>
</dbReference>
<dbReference type="InterPro" id="IPR022157">
    <property type="entry name" value="Dynactin"/>
</dbReference>
<feature type="region of interest" description="Disordered" evidence="15">
    <location>
        <begin position="1254"/>
        <end position="1283"/>
    </location>
</feature>
<feature type="compositionally biased region" description="Low complexity" evidence="15">
    <location>
        <begin position="84"/>
        <end position="106"/>
    </location>
</feature>
<evidence type="ECO:0000256" key="9">
    <source>
        <dbReference type="ARBA" id="ARBA00022776"/>
    </source>
</evidence>
<dbReference type="GO" id="GO:0005814">
    <property type="term" value="C:centriole"/>
    <property type="evidence" value="ECO:0007669"/>
    <property type="project" value="UniProtKB-SubCell"/>
</dbReference>
<reference evidence="17" key="1">
    <citation type="submission" date="2019-05" db="EMBL/GenBank/DDBJ databases">
        <title>Annotation for the trematode Paragonimus heterotremus.</title>
        <authorList>
            <person name="Choi Y.-J."/>
        </authorList>
    </citation>
    <scope>NUCLEOTIDE SEQUENCE</scope>
    <source>
        <strain evidence="17">LC</strain>
    </source>
</reference>
<dbReference type="PROSITE" id="PS50245">
    <property type="entry name" value="CAP_GLY_2"/>
    <property type="match status" value="1"/>
</dbReference>
<evidence type="ECO:0000256" key="10">
    <source>
        <dbReference type="ARBA" id="ARBA00023017"/>
    </source>
</evidence>
<feature type="region of interest" description="Disordered" evidence="15">
    <location>
        <begin position="1331"/>
        <end position="1358"/>
    </location>
</feature>
<feature type="region of interest" description="Disordered" evidence="15">
    <location>
        <begin position="84"/>
        <end position="295"/>
    </location>
</feature>
<organism evidence="17 18">
    <name type="scientific">Paragonimus heterotremus</name>
    <dbReference type="NCBI Taxonomy" id="100268"/>
    <lineage>
        <taxon>Eukaryota</taxon>
        <taxon>Metazoa</taxon>
        <taxon>Spiralia</taxon>
        <taxon>Lophotrochozoa</taxon>
        <taxon>Platyhelminthes</taxon>
        <taxon>Trematoda</taxon>
        <taxon>Digenea</taxon>
        <taxon>Plagiorchiida</taxon>
        <taxon>Troglotremata</taxon>
        <taxon>Troglotrematidae</taxon>
        <taxon>Paragonimus</taxon>
    </lineage>
</organism>
<comment type="caution">
    <text evidence="17">The sequence shown here is derived from an EMBL/GenBank/DDBJ whole genome shotgun (WGS) entry which is preliminary data.</text>
</comment>
<dbReference type="SUPFAM" id="SSF74924">
    <property type="entry name" value="Cap-Gly domain"/>
    <property type="match status" value="1"/>
</dbReference>
<keyword evidence="7" id="KW-0132">Cell division</keyword>
<gene>
    <name evidence="17" type="ORF">PHET_03244</name>
</gene>
<feature type="compositionally biased region" description="Polar residues" evidence="15">
    <location>
        <begin position="1254"/>
        <end position="1270"/>
    </location>
</feature>
<evidence type="ECO:0000256" key="15">
    <source>
        <dbReference type="SAM" id="MobiDB-lite"/>
    </source>
</evidence>
<keyword evidence="8" id="KW-0493">Microtubule</keyword>
<keyword evidence="6" id="KW-0963">Cytoplasm</keyword>
<evidence type="ECO:0000256" key="6">
    <source>
        <dbReference type="ARBA" id="ARBA00022490"/>
    </source>
</evidence>
<name>A0A8J4SPD3_9TREM</name>
<sequence length="1520" mass="166876">MTEFKLRVGTRVEVVGKDTIGTVAFIGATQFSTGKWIGVVLDEPKGKNNGTVQGKRYFTCEEDHGIFVRPTQLKLLDGEDDSSIMSTSMMSESSVASEAGSTASGSKLKKPTRSDSASSLKQPSPTKGLSPKPSPLTQESKSLRQSVSSRPRGDGAGSSMTASLEKIPIAQPKDVKMSLTSSGSSPAIGTEDRRRSSGIARPVAVSTSSTPTKQSPGTVASTTGLKKLDSPVTTPSSTTNISQTSTTSKSNMPVQPTVKKNLPSSPIVEKPTKVTSLMPVAPTPKTDTSPAPVSPAVVADVRRVSGAGDGTHSPDTELEITNLRAEIKTLSDQLEALKMKREEDRTKLQELERLKIQLAQLEENRRLMREQAADLQRSLAQAKTEKAEVQEAFDRYREETADMVENMEMATLDKEMAEEKLDSVTHELELLKEQVEELTLENQILKEESEEKVGPSPDGAPSQQQLKNLEQQNERMKQVLVKLRDLANQDKQDISRLNKEITTLESEVGQLKTEKERLAEQLNQSVEQMIELKEQVDASLGADQMVSQLTQRNLELEEQLEKLTEERNDLEALCEMNDELQENSRDTERELREEIEQGRTQISQLVRHMDACRETIADYEKTLSKFRDLVTDLQAQNSELRRSLADDKRQHEVQLQQQVLPHATEALAGTPPNAGFGLVSQAQTMAKMIEGDLRRLEAEQSNAHVARLTAFLPDSFLRRGGDYDALLTVLLIDRMAAKTDLLATHITERYPLPSCIPGQTKPPTGIGLSETIPTDQQNLSSNIGEIRLPGSAAPLPPMTKSRSEFYSFITCLVFLLRCWSALLIQYKQILSGCGVDLFLKMGSLYTEMASHEQSIDSLLELARKDQLDENISLEPLIGSITYFVQLRSVHLVNEPLLDCSTKLGNFVRCVLTAADALATDATALMILTGQQLTPLEEAASDAATSVGGPVGLGITIGDEPVPSSPASTGSPGGLLSLLKEVVRFSTIMRITARRIRRRLPKDSSTQPLSFNTDVAASLDKAVSLLSDVVSTLRETTRKTGKLTVHQVEDSGDLKPKVVFSECLVEAYKEIFSKNGNRATGSSPDVCLRACLSQARELITKITVAMDNGEYDFDGTKQPKLQEPCTLRAIAYKQSQAELEASRAKVEAKEEEVRELQMSLKARASELSEMSVRVGLAEKRLENAGKGSEEKISRLEQKLEQMDAQQKRNDREHEQTVDALQADIEALEQEKAELKEKLKSLSKKVLFDGLIRSPIATSSSPTRQSPTLSSKDSPKDLLTETTGTRGAPRDLALWTSEIDALREIVRQLSAENSRLRGEKMLLQMKSLKPLKRLARRSASSLGGPSEAESDNKQTPGKSCSIQKVNRQLAELQQKLYVALSYPKVVLLPQVHGKGKYATPPPAGDENSGQTVSDTIPPSASNQLIRQATYLVKLREEFEQLQASAKEAMKEDYPQAFVNADFTSFPSSRIQTILSSTSPAPNDRLVSRLIFPGATGQSVETLRIAMPSTQIKALKSHLLSLS</sequence>
<evidence type="ECO:0000259" key="16">
    <source>
        <dbReference type="PROSITE" id="PS50245"/>
    </source>
</evidence>
<feature type="coiled-coil region" evidence="14">
    <location>
        <begin position="320"/>
        <end position="650"/>
    </location>
</feature>
<dbReference type="EMBL" id="LUCH01001312">
    <property type="protein sequence ID" value="KAF5403293.1"/>
    <property type="molecule type" value="Genomic_DNA"/>
</dbReference>
<feature type="compositionally biased region" description="Low complexity" evidence="15">
    <location>
        <begin position="233"/>
        <end position="250"/>
    </location>
</feature>
<keyword evidence="9" id="KW-0498">Mitosis</keyword>
<dbReference type="GO" id="GO:0005874">
    <property type="term" value="C:microtubule"/>
    <property type="evidence" value="ECO:0007669"/>
    <property type="project" value="UniProtKB-KW"/>
</dbReference>
<feature type="compositionally biased region" description="Polar residues" evidence="15">
    <location>
        <begin position="178"/>
        <end position="187"/>
    </location>
</feature>
<dbReference type="GO" id="GO:0030286">
    <property type="term" value="C:dynein complex"/>
    <property type="evidence" value="ECO:0007669"/>
    <property type="project" value="UniProtKB-KW"/>
</dbReference>
<dbReference type="Gene3D" id="2.30.30.190">
    <property type="entry name" value="CAP Gly-rich-like domain"/>
    <property type="match status" value="1"/>
</dbReference>
<feature type="compositionally biased region" description="Polar residues" evidence="15">
    <location>
        <begin position="1405"/>
        <end position="1416"/>
    </location>
</feature>
<feature type="compositionally biased region" description="Polar residues" evidence="15">
    <location>
        <begin position="205"/>
        <end position="224"/>
    </location>
</feature>
<evidence type="ECO:0000256" key="1">
    <source>
        <dbReference type="ARBA" id="ARBA00004114"/>
    </source>
</evidence>
<dbReference type="InterPro" id="IPR036859">
    <property type="entry name" value="CAP-Gly_dom_sf"/>
</dbReference>
<feature type="compositionally biased region" description="Polar residues" evidence="15">
    <location>
        <begin position="135"/>
        <end position="149"/>
    </location>
</feature>
<dbReference type="Proteomes" id="UP000748531">
    <property type="component" value="Unassembled WGS sequence"/>
</dbReference>
<feature type="coiled-coil region" evidence="14">
    <location>
        <begin position="1131"/>
        <end position="1243"/>
    </location>
</feature>
<proteinExistence type="inferred from homology"/>
<dbReference type="PANTHER" id="PTHR18916">
    <property type="entry name" value="DYNACTIN 1-RELATED MICROTUBULE-BINDING"/>
    <property type="match status" value="1"/>
</dbReference>
<evidence type="ECO:0000256" key="5">
    <source>
        <dbReference type="ARBA" id="ARBA00016574"/>
    </source>
</evidence>
<evidence type="ECO:0000313" key="17">
    <source>
        <dbReference type="EMBL" id="KAF5403293.1"/>
    </source>
</evidence>
<evidence type="ECO:0000256" key="4">
    <source>
        <dbReference type="ARBA" id="ARBA00011010"/>
    </source>
</evidence>
<feature type="region of interest" description="Disordered" evidence="15">
    <location>
        <begin position="1394"/>
        <end position="1416"/>
    </location>
</feature>
<dbReference type="Pfam" id="PF12455">
    <property type="entry name" value="Dynactin"/>
    <property type="match status" value="1"/>
</dbReference>